<evidence type="ECO:0000313" key="3">
    <source>
        <dbReference type="Proteomes" id="UP001054945"/>
    </source>
</evidence>
<evidence type="ECO:0000256" key="1">
    <source>
        <dbReference type="SAM" id="MobiDB-lite"/>
    </source>
</evidence>
<protein>
    <submittedName>
        <fullName evidence="2">Uncharacterized protein</fullName>
    </submittedName>
</protein>
<reference evidence="2 3" key="1">
    <citation type="submission" date="2021-06" db="EMBL/GenBank/DDBJ databases">
        <title>Caerostris extrusa draft genome.</title>
        <authorList>
            <person name="Kono N."/>
            <person name="Arakawa K."/>
        </authorList>
    </citation>
    <scope>NUCLEOTIDE SEQUENCE [LARGE SCALE GENOMIC DNA]</scope>
</reference>
<organism evidence="2 3">
    <name type="scientific">Caerostris extrusa</name>
    <name type="common">Bark spider</name>
    <name type="synonym">Caerostris bankana</name>
    <dbReference type="NCBI Taxonomy" id="172846"/>
    <lineage>
        <taxon>Eukaryota</taxon>
        <taxon>Metazoa</taxon>
        <taxon>Ecdysozoa</taxon>
        <taxon>Arthropoda</taxon>
        <taxon>Chelicerata</taxon>
        <taxon>Arachnida</taxon>
        <taxon>Araneae</taxon>
        <taxon>Araneomorphae</taxon>
        <taxon>Entelegynae</taxon>
        <taxon>Araneoidea</taxon>
        <taxon>Araneidae</taxon>
        <taxon>Caerostris</taxon>
    </lineage>
</organism>
<feature type="compositionally biased region" description="Basic and acidic residues" evidence="1">
    <location>
        <begin position="71"/>
        <end position="85"/>
    </location>
</feature>
<accession>A0AAV4XYK3</accession>
<dbReference type="Proteomes" id="UP001054945">
    <property type="component" value="Unassembled WGS sequence"/>
</dbReference>
<dbReference type="AlphaFoldDB" id="A0AAV4XYK3"/>
<dbReference type="EMBL" id="BPLR01000995">
    <property type="protein sequence ID" value="GIY99031.1"/>
    <property type="molecule type" value="Genomic_DNA"/>
</dbReference>
<evidence type="ECO:0000313" key="2">
    <source>
        <dbReference type="EMBL" id="GIY99031.1"/>
    </source>
</evidence>
<name>A0AAV4XYK3_CAEEX</name>
<keyword evidence="3" id="KW-1185">Reference proteome</keyword>
<gene>
    <name evidence="2" type="ORF">CEXT_141531</name>
</gene>
<sequence length="93" mass="10874">MTFLKTKRAEVVYDLLQFPYGHETSISIQHFAPREEVVQPANRIIEEFDNSNSKYASVNIDSELSEKSYKSEQKAFKGREGENTFKRKKKKNL</sequence>
<feature type="region of interest" description="Disordered" evidence="1">
    <location>
        <begin position="71"/>
        <end position="93"/>
    </location>
</feature>
<comment type="caution">
    <text evidence="2">The sequence shown here is derived from an EMBL/GenBank/DDBJ whole genome shotgun (WGS) entry which is preliminary data.</text>
</comment>
<proteinExistence type="predicted"/>